<evidence type="ECO:0000313" key="1">
    <source>
        <dbReference type="EMBL" id="SVD76560.1"/>
    </source>
</evidence>
<accession>A0A382Y0A2</accession>
<sequence length="26" mass="3173">QQKYFLRADQIVFHINLQDIPADKDR</sequence>
<reference evidence="1" key="1">
    <citation type="submission" date="2018-05" db="EMBL/GenBank/DDBJ databases">
        <authorList>
            <person name="Lanie J.A."/>
            <person name="Ng W.-L."/>
            <person name="Kazmierczak K.M."/>
            <person name="Andrzejewski T.M."/>
            <person name="Davidsen T.M."/>
            <person name="Wayne K.J."/>
            <person name="Tettelin H."/>
            <person name="Glass J.I."/>
            <person name="Rusch D."/>
            <person name="Podicherti R."/>
            <person name="Tsui H.-C.T."/>
            <person name="Winkler M.E."/>
        </authorList>
    </citation>
    <scope>NUCLEOTIDE SEQUENCE</scope>
</reference>
<feature type="non-terminal residue" evidence="1">
    <location>
        <position position="1"/>
    </location>
</feature>
<gene>
    <name evidence="1" type="ORF">METZ01_LOCUS429414</name>
</gene>
<organism evidence="1">
    <name type="scientific">marine metagenome</name>
    <dbReference type="NCBI Taxonomy" id="408172"/>
    <lineage>
        <taxon>unclassified sequences</taxon>
        <taxon>metagenomes</taxon>
        <taxon>ecological metagenomes</taxon>
    </lineage>
</organism>
<dbReference type="AlphaFoldDB" id="A0A382Y0A2"/>
<proteinExistence type="predicted"/>
<name>A0A382Y0A2_9ZZZZ</name>
<protein>
    <submittedName>
        <fullName evidence="1">Uncharacterized protein</fullName>
    </submittedName>
</protein>
<dbReference type="EMBL" id="UINC01171807">
    <property type="protein sequence ID" value="SVD76560.1"/>
    <property type="molecule type" value="Genomic_DNA"/>
</dbReference>